<keyword evidence="3" id="KW-1185">Reference proteome</keyword>
<dbReference type="Gene3D" id="1.20.1070.10">
    <property type="entry name" value="Rhodopsin 7-helix transmembrane proteins"/>
    <property type="match status" value="1"/>
</dbReference>
<reference evidence="4" key="1">
    <citation type="submission" date="2022-11" db="UniProtKB">
        <authorList>
            <consortium name="WormBaseParasite"/>
        </authorList>
    </citation>
    <scope>IDENTIFICATION</scope>
</reference>
<organism evidence="3 4">
    <name type="scientific">Romanomermis culicivorax</name>
    <name type="common">Nematode worm</name>
    <dbReference type="NCBI Taxonomy" id="13658"/>
    <lineage>
        <taxon>Eukaryota</taxon>
        <taxon>Metazoa</taxon>
        <taxon>Ecdysozoa</taxon>
        <taxon>Nematoda</taxon>
        <taxon>Enoplea</taxon>
        <taxon>Dorylaimia</taxon>
        <taxon>Mermithida</taxon>
        <taxon>Mermithoidea</taxon>
        <taxon>Mermithidae</taxon>
        <taxon>Romanomermis</taxon>
    </lineage>
</organism>
<dbReference type="AlphaFoldDB" id="A0A915IUW8"/>
<dbReference type="InterPro" id="IPR053093">
    <property type="entry name" value="GPCR-like"/>
</dbReference>
<feature type="compositionally biased region" description="Polar residues" evidence="1">
    <location>
        <begin position="1"/>
        <end position="11"/>
    </location>
</feature>
<evidence type="ECO:0000313" key="4">
    <source>
        <dbReference type="WBParaSite" id="nRc.2.0.1.t17989-RA"/>
    </source>
</evidence>
<proteinExistence type="predicted"/>
<accession>A0A915IUW8</accession>
<dbReference type="WBParaSite" id="nRc.2.0.1.t17989-RA">
    <property type="protein sequence ID" value="nRc.2.0.1.t17989-RA"/>
    <property type="gene ID" value="nRc.2.0.1.g17989"/>
</dbReference>
<evidence type="ECO:0000256" key="1">
    <source>
        <dbReference type="SAM" id="MobiDB-lite"/>
    </source>
</evidence>
<feature type="transmembrane region" description="Helical" evidence="2">
    <location>
        <begin position="209"/>
        <end position="232"/>
    </location>
</feature>
<name>A0A915IUW8_ROMCU</name>
<protein>
    <submittedName>
        <fullName evidence="4">G-protein coupled receptors family 1 profile domain-containing protein</fullName>
    </submittedName>
</protein>
<feature type="transmembrane region" description="Helical" evidence="2">
    <location>
        <begin position="168"/>
        <end position="197"/>
    </location>
</feature>
<sequence length="261" mass="29256">METPKNATSRVAQAALSRQPVTGPSQKSSVRRPSTVVDTVNFSDRIFLEQLFKYYKTKHTEDVMPFSGIYLFGTLLSISDVFRYNVVFDPISETFIVSEDEQYISKLLPKILVAVRSCSRIVIIFIVIVVNVMILIKYHFVSTKRKKLTVSVSSDQGKTRQNSSRDQAALAAMLFVQTILMVIGHVPMSVSYILIYVDSENSSSSGRRYFNMFVNVAFCAEMACIFVVLLLTNRKLASSLLKCCGSKEDTSVTMAMASKMK</sequence>
<keyword evidence="2" id="KW-1133">Transmembrane helix</keyword>
<evidence type="ECO:0000313" key="3">
    <source>
        <dbReference type="Proteomes" id="UP000887565"/>
    </source>
</evidence>
<dbReference type="Proteomes" id="UP000887565">
    <property type="component" value="Unplaced"/>
</dbReference>
<feature type="transmembrane region" description="Helical" evidence="2">
    <location>
        <begin position="121"/>
        <end position="140"/>
    </location>
</feature>
<dbReference type="PANTHER" id="PTHR47760">
    <property type="entry name" value="G-PROTEIN COUPLED RECEPTOR B0563.6-LIKE PROTEIN-RELATED"/>
    <property type="match status" value="1"/>
</dbReference>
<dbReference type="PANTHER" id="PTHR47760:SF4">
    <property type="entry name" value="G-PROTEIN COUPLED RECEPTORS FAMILY 1 PROFILE DOMAIN-CONTAINING PROTEIN"/>
    <property type="match status" value="1"/>
</dbReference>
<keyword evidence="2" id="KW-0812">Transmembrane</keyword>
<evidence type="ECO:0000256" key="2">
    <source>
        <dbReference type="SAM" id="Phobius"/>
    </source>
</evidence>
<dbReference type="SUPFAM" id="SSF81321">
    <property type="entry name" value="Family A G protein-coupled receptor-like"/>
    <property type="match status" value="1"/>
</dbReference>
<feature type="region of interest" description="Disordered" evidence="1">
    <location>
        <begin position="1"/>
        <end position="32"/>
    </location>
</feature>
<keyword evidence="2" id="KW-0472">Membrane</keyword>
<feature type="compositionally biased region" description="Polar residues" evidence="1">
    <location>
        <begin position="19"/>
        <end position="32"/>
    </location>
</feature>